<accession>A3U7Z4</accession>
<feature type="transmembrane region" description="Helical" evidence="1">
    <location>
        <begin position="54"/>
        <end position="74"/>
    </location>
</feature>
<feature type="transmembrane region" description="Helical" evidence="1">
    <location>
        <begin position="115"/>
        <end position="136"/>
    </location>
</feature>
<proteinExistence type="predicted"/>
<dbReference type="EMBL" id="CP002046">
    <property type="protein sequence ID" value="EAP88361.1"/>
    <property type="molecule type" value="Genomic_DNA"/>
</dbReference>
<keyword evidence="1" id="KW-0472">Membrane</keyword>
<sequence>MTDKESYIRWQNIRITQFGFANNLIIGLSIAQIGYIVNFIQSDNLVLNCLQKKLFWFGGGLSLVSIALGIFVVFNRLEDFRLTAKIAKNRESNIIESLETDRNKSTKLGKKSWNAFIWQTSTFIIGFLLLLIIILIELKSTIT</sequence>
<dbReference type="KEGG" id="cat:CA2559_06360"/>
<dbReference type="GeneID" id="89453054"/>
<dbReference type="Proteomes" id="UP000002297">
    <property type="component" value="Chromosome"/>
</dbReference>
<evidence type="ECO:0000313" key="2">
    <source>
        <dbReference type="EMBL" id="EAP88361.1"/>
    </source>
</evidence>
<evidence type="ECO:0000313" key="3">
    <source>
        <dbReference type="Proteomes" id="UP000002297"/>
    </source>
</evidence>
<feature type="transmembrane region" description="Helical" evidence="1">
    <location>
        <begin position="20"/>
        <end position="42"/>
    </location>
</feature>
<dbReference type="RefSeq" id="WP_013187032.1">
    <property type="nucleotide sequence ID" value="NC_014230.1"/>
</dbReference>
<gene>
    <name evidence="2" type="ordered locus">CA2559_06360</name>
</gene>
<keyword evidence="3" id="KW-1185">Reference proteome</keyword>
<keyword evidence="1" id="KW-0812">Transmembrane</keyword>
<reference evidence="2 3" key="1">
    <citation type="journal article" date="2010" name="J. Bacteriol.">
        <title>The complete genome sequence of Croceibacter atlanticus HTCC2559T.</title>
        <authorList>
            <person name="Oh H.M."/>
            <person name="Kang I."/>
            <person name="Ferriera S."/>
            <person name="Giovannoni S.J."/>
            <person name="Cho J.C."/>
        </authorList>
    </citation>
    <scope>NUCLEOTIDE SEQUENCE [LARGE SCALE GENOMIC DNA]</scope>
    <source>
        <strain evidence="3">ATCC BAA-628 / HTCC2559 / KCTC 12090</strain>
    </source>
</reference>
<name>A3U7Z4_CROAH</name>
<organism evidence="2 3">
    <name type="scientific">Croceibacter atlanticus (strain ATCC BAA-628 / JCM 21780 / CIP 108009 / IAM 15332 / KCTC 12090 / HTCC2559)</name>
    <dbReference type="NCBI Taxonomy" id="216432"/>
    <lineage>
        <taxon>Bacteria</taxon>
        <taxon>Pseudomonadati</taxon>
        <taxon>Bacteroidota</taxon>
        <taxon>Flavobacteriia</taxon>
        <taxon>Flavobacteriales</taxon>
        <taxon>Flavobacteriaceae</taxon>
        <taxon>Croceibacter</taxon>
    </lineage>
</organism>
<keyword evidence="1" id="KW-1133">Transmembrane helix</keyword>
<dbReference type="eggNOG" id="ENOG50345TZ">
    <property type="taxonomic scope" value="Bacteria"/>
</dbReference>
<dbReference type="STRING" id="216432.CA2559_06360"/>
<evidence type="ECO:0000256" key="1">
    <source>
        <dbReference type="SAM" id="Phobius"/>
    </source>
</evidence>
<protein>
    <submittedName>
        <fullName evidence="2">Uncharacterized protein</fullName>
    </submittedName>
</protein>
<dbReference type="AlphaFoldDB" id="A3U7Z4"/>
<dbReference type="HOGENOM" id="CLU_1802895_0_0_10"/>
<dbReference type="OrthoDB" id="1377012at2"/>